<comment type="similarity">
    <text evidence="1 2">Belongs to the fructosamine kinase family.</text>
</comment>
<name>A0A506UJT7_9HYPH</name>
<dbReference type="GO" id="GO:0016301">
    <property type="term" value="F:kinase activity"/>
    <property type="evidence" value="ECO:0007669"/>
    <property type="project" value="UniProtKB-UniRule"/>
</dbReference>
<dbReference type="Gene3D" id="3.90.1200.10">
    <property type="match status" value="1"/>
</dbReference>
<dbReference type="PANTHER" id="PTHR12149:SF8">
    <property type="entry name" value="PROTEIN-RIBULOSAMINE 3-KINASE"/>
    <property type="match status" value="1"/>
</dbReference>
<comment type="caution">
    <text evidence="3">The sequence shown here is derived from an EMBL/GenBank/DDBJ whole genome shotgun (WGS) entry which is preliminary data.</text>
</comment>
<dbReference type="EMBL" id="VHLG01000001">
    <property type="protein sequence ID" value="TPW33568.1"/>
    <property type="molecule type" value="Genomic_DNA"/>
</dbReference>
<evidence type="ECO:0000256" key="1">
    <source>
        <dbReference type="ARBA" id="ARBA00009460"/>
    </source>
</evidence>
<evidence type="ECO:0000313" key="3">
    <source>
        <dbReference type="EMBL" id="TPW33568.1"/>
    </source>
</evidence>
<evidence type="ECO:0000313" key="4">
    <source>
        <dbReference type="Proteomes" id="UP000318801"/>
    </source>
</evidence>
<dbReference type="OrthoDB" id="5291879at2"/>
<dbReference type="SUPFAM" id="SSF56112">
    <property type="entry name" value="Protein kinase-like (PK-like)"/>
    <property type="match status" value="1"/>
</dbReference>
<gene>
    <name evidence="3" type="ORF">FJU08_03175</name>
</gene>
<sequence length="268" mass="29384">MTDLSANVARLLGIDAISLVWFASGDLSSLYRARLPDGRHVIVKSGPAPMVEADMLRAIAMTGAPAPAVIAADETVLLMEEIAGRSGPGNAQADLGTVLAKLHAPTDRRFGWPDDYAFGRVTIHNRTASSWVEFWRDNRIVNNLPHVPRDLARRLEHLAGDLGNLIPDQPPAALVHGDLWSGNVMSIGDRITALIDPASYYGDGEVDLAMLSLFGRLDRAFFDNYRPLEPGFAERQPVYSLWPALVHLRLFGEGYRSMVEGFLYAIGH</sequence>
<dbReference type="Gene3D" id="3.30.200.20">
    <property type="entry name" value="Phosphorylase Kinase, domain 1"/>
    <property type="match status" value="1"/>
</dbReference>
<dbReference type="RefSeq" id="WP_141147507.1">
    <property type="nucleotide sequence ID" value="NZ_VHLG01000001.1"/>
</dbReference>
<dbReference type="InterPro" id="IPR016477">
    <property type="entry name" value="Fructo-/Ketosamine-3-kinase"/>
</dbReference>
<reference evidence="3 4" key="1">
    <citation type="submission" date="2019-06" db="EMBL/GenBank/DDBJ databases">
        <authorList>
            <person name="Li M."/>
        </authorList>
    </citation>
    <scope>NUCLEOTIDE SEQUENCE [LARGE SCALE GENOMIC DNA]</scope>
    <source>
        <strain evidence="3 4">BGMRC2036</strain>
    </source>
</reference>
<organism evidence="3 4">
    <name type="scientific">Martelella alba</name>
    <dbReference type="NCBI Taxonomy" id="2590451"/>
    <lineage>
        <taxon>Bacteria</taxon>
        <taxon>Pseudomonadati</taxon>
        <taxon>Pseudomonadota</taxon>
        <taxon>Alphaproteobacteria</taxon>
        <taxon>Hyphomicrobiales</taxon>
        <taxon>Aurantimonadaceae</taxon>
        <taxon>Martelella</taxon>
    </lineage>
</organism>
<dbReference type="PANTHER" id="PTHR12149">
    <property type="entry name" value="FRUCTOSAMINE 3 KINASE-RELATED PROTEIN"/>
    <property type="match status" value="1"/>
</dbReference>
<keyword evidence="4" id="KW-1185">Reference proteome</keyword>
<keyword evidence="2" id="KW-0808">Transferase</keyword>
<proteinExistence type="inferred from homology"/>
<dbReference type="AlphaFoldDB" id="A0A506UJT7"/>
<evidence type="ECO:0000256" key="2">
    <source>
        <dbReference type="PIRNR" id="PIRNR006221"/>
    </source>
</evidence>
<dbReference type="Proteomes" id="UP000318801">
    <property type="component" value="Unassembled WGS sequence"/>
</dbReference>
<keyword evidence="2 3" id="KW-0418">Kinase</keyword>
<dbReference type="InterPro" id="IPR011009">
    <property type="entry name" value="Kinase-like_dom_sf"/>
</dbReference>
<dbReference type="Pfam" id="PF03881">
    <property type="entry name" value="Fructosamin_kin"/>
    <property type="match status" value="1"/>
</dbReference>
<protein>
    <submittedName>
        <fullName evidence="3">Fructosamine kinase family protein</fullName>
    </submittedName>
</protein>
<accession>A0A506UJT7</accession>
<dbReference type="PIRSF" id="PIRSF006221">
    <property type="entry name" value="Ketosamine-3-kinase"/>
    <property type="match status" value="1"/>
</dbReference>